<dbReference type="InterPro" id="IPR016071">
    <property type="entry name" value="Staphylococal_nuclease_OB-fold"/>
</dbReference>
<gene>
    <name evidence="2" type="ORF">LEP1GSC125_1501</name>
</gene>
<evidence type="ECO:0000313" key="2">
    <source>
        <dbReference type="EMBL" id="EKR99086.1"/>
    </source>
</evidence>
<dbReference type="InterPro" id="IPR035437">
    <property type="entry name" value="SNase_OB-fold_sf"/>
</dbReference>
<dbReference type="AlphaFoldDB" id="A0AA87SVH7"/>
<evidence type="ECO:0000259" key="1">
    <source>
        <dbReference type="SMART" id="SM00318"/>
    </source>
</evidence>
<dbReference type="Pfam" id="PF00565">
    <property type="entry name" value="SNase"/>
    <property type="match status" value="1"/>
</dbReference>
<dbReference type="InterPro" id="IPR053148">
    <property type="entry name" value="PD-DEXK-like_domain"/>
</dbReference>
<sequence>MKRENTETLAKEIASIFESIRENTYKGGNRFLLTGHLEIGGLLNQEFNSYIMNEKSRQRMRTLTEKIGKVVKSNFSKRTLYYALKFYQAYHGKKLDFRLSWSHYRILSAVSNLTTRKKLEKEAGEKGWSRELLERYARESGYYGGLKSLKWNRPSGEIYHYKIVKNAFNRQERLRIDLGFRCYRELDLKGFKESEIVRLSSTKKTWSIDKGNSDCLLYHYLGILERVVDGDTFVAQMDLGFGLTARQKIRLLGINAPELNGPGGVEAFDSLKKKLKPGTSLLIRTHIQDKYGRYLGDVLYLPGKESDYETLRAKGIHLNEELSETVNKEYP</sequence>
<dbReference type="InterPro" id="IPR041527">
    <property type="entry name" value="YhcG_N"/>
</dbReference>
<dbReference type="EMBL" id="AKWM02000059">
    <property type="protein sequence ID" value="EKR99086.1"/>
    <property type="molecule type" value="Genomic_DNA"/>
</dbReference>
<dbReference type="SMART" id="SM00318">
    <property type="entry name" value="SNc"/>
    <property type="match status" value="1"/>
</dbReference>
<dbReference type="Proteomes" id="UP000001343">
    <property type="component" value="Unassembled WGS sequence"/>
</dbReference>
<protein>
    <submittedName>
        <fullName evidence="2">PF06250 domain protein</fullName>
    </submittedName>
</protein>
<dbReference type="Pfam" id="PF17761">
    <property type="entry name" value="DUF1016_N"/>
    <property type="match status" value="1"/>
</dbReference>
<accession>A0AA87SVH7</accession>
<feature type="domain" description="TNase-like" evidence="1">
    <location>
        <begin position="218"/>
        <end position="319"/>
    </location>
</feature>
<dbReference type="PANTHER" id="PTHR30547:SF5">
    <property type="entry name" value="NUCLEASE YHCG-RELATED"/>
    <property type="match status" value="1"/>
</dbReference>
<dbReference type="RefSeq" id="WP_002764110.1">
    <property type="nucleotide sequence ID" value="NZ_AKWM02000059.1"/>
</dbReference>
<organism evidence="2 3">
    <name type="scientific">Leptospira mayottensis 200901122</name>
    <dbReference type="NCBI Taxonomy" id="1193010"/>
    <lineage>
        <taxon>Bacteria</taxon>
        <taxon>Pseudomonadati</taxon>
        <taxon>Spirochaetota</taxon>
        <taxon>Spirochaetia</taxon>
        <taxon>Leptospirales</taxon>
        <taxon>Leptospiraceae</taxon>
        <taxon>Leptospira</taxon>
    </lineage>
</organism>
<comment type="caution">
    <text evidence="2">The sequence shown here is derived from an EMBL/GenBank/DDBJ whole genome shotgun (WGS) entry which is preliminary data.</text>
</comment>
<name>A0AA87SVH7_9LEPT</name>
<reference evidence="2 3" key="1">
    <citation type="journal article" date="2014" name="Int. J. Syst. Evol. Microbiol.">
        <title>Leptospira mayottensis sp. nov., a pathogenic species of the genus Leptospira isolated from humans.</title>
        <authorList>
            <person name="Bourhy P."/>
            <person name="Collet L."/>
            <person name="Brisse S."/>
            <person name="Picardeau M."/>
        </authorList>
    </citation>
    <scope>NUCLEOTIDE SEQUENCE [LARGE SCALE GENOMIC DNA]</scope>
    <source>
        <strain evidence="2 3">200901122</strain>
    </source>
</reference>
<dbReference type="Gene3D" id="2.40.50.90">
    <property type="match status" value="1"/>
</dbReference>
<proteinExistence type="predicted"/>
<dbReference type="SUPFAM" id="SSF50199">
    <property type="entry name" value="Staphylococcal nuclease"/>
    <property type="match status" value="1"/>
</dbReference>
<dbReference type="PANTHER" id="PTHR30547">
    <property type="entry name" value="UNCHARACTERIZED PROTEIN YHCG-RELATED"/>
    <property type="match status" value="1"/>
</dbReference>
<evidence type="ECO:0000313" key="3">
    <source>
        <dbReference type="Proteomes" id="UP000001343"/>
    </source>
</evidence>